<evidence type="ECO:0000256" key="2">
    <source>
        <dbReference type="SAM" id="Coils"/>
    </source>
</evidence>
<name>V4AL28_LOTGI</name>
<proteinExistence type="inferred from homology"/>
<dbReference type="HOGENOM" id="CLU_032517_0_0_1"/>
<dbReference type="CTD" id="20245879"/>
<dbReference type="OrthoDB" id="30336at2759"/>
<keyword evidence="1" id="KW-0479">Metal-binding</keyword>
<feature type="domain" description="E3 ubiquitin ligase UBR4 C-terminal" evidence="3">
    <location>
        <begin position="2"/>
        <end position="574"/>
    </location>
</feature>
<protein>
    <recommendedName>
        <fullName evidence="3">E3 ubiquitin ligase UBR4 C-terminal domain-containing protein</fullName>
    </recommendedName>
</protein>
<feature type="coiled-coil region" evidence="2">
    <location>
        <begin position="173"/>
        <end position="203"/>
    </location>
</feature>
<dbReference type="RefSeq" id="XP_009044388.1">
    <property type="nucleotide sequence ID" value="XM_009046140.1"/>
</dbReference>
<keyword evidence="1" id="KW-0862">Zinc</keyword>
<accession>V4AL28</accession>
<organism evidence="4 5">
    <name type="scientific">Lottia gigantea</name>
    <name type="common">Giant owl limpet</name>
    <dbReference type="NCBI Taxonomy" id="225164"/>
    <lineage>
        <taxon>Eukaryota</taxon>
        <taxon>Metazoa</taxon>
        <taxon>Spiralia</taxon>
        <taxon>Lophotrochozoa</taxon>
        <taxon>Mollusca</taxon>
        <taxon>Gastropoda</taxon>
        <taxon>Patellogastropoda</taxon>
        <taxon>Lottioidea</taxon>
        <taxon>Lottiidae</taxon>
        <taxon>Lottia</taxon>
    </lineage>
</organism>
<evidence type="ECO:0000313" key="5">
    <source>
        <dbReference type="Proteomes" id="UP000030746"/>
    </source>
</evidence>
<dbReference type="GeneID" id="20245879"/>
<gene>
    <name evidence="4" type="ORF">LOTGIDRAFT_205969</name>
</gene>
<dbReference type="STRING" id="225164.V4AL28"/>
<keyword evidence="5" id="KW-1185">Reference proteome</keyword>
<dbReference type="Proteomes" id="UP000030746">
    <property type="component" value="Unassembled WGS sequence"/>
</dbReference>
<dbReference type="Pfam" id="PF13764">
    <property type="entry name" value="E3_UbLigase_R4"/>
    <property type="match status" value="1"/>
</dbReference>
<reference evidence="4 5" key="1">
    <citation type="journal article" date="2013" name="Nature">
        <title>Insights into bilaterian evolution from three spiralian genomes.</title>
        <authorList>
            <person name="Simakov O."/>
            <person name="Marletaz F."/>
            <person name="Cho S.J."/>
            <person name="Edsinger-Gonzales E."/>
            <person name="Havlak P."/>
            <person name="Hellsten U."/>
            <person name="Kuo D.H."/>
            <person name="Larsson T."/>
            <person name="Lv J."/>
            <person name="Arendt D."/>
            <person name="Savage R."/>
            <person name="Osoegawa K."/>
            <person name="de Jong P."/>
            <person name="Grimwood J."/>
            <person name="Chapman J.A."/>
            <person name="Shapiro H."/>
            <person name="Aerts A."/>
            <person name="Otillar R.P."/>
            <person name="Terry A.Y."/>
            <person name="Boore J.L."/>
            <person name="Grigoriev I.V."/>
            <person name="Lindberg D.R."/>
            <person name="Seaver E.C."/>
            <person name="Weisblat D.A."/>
            <person name="Putnam N.H."/>
            <person name="Rokhsar D.S."/>
        </authorList>
    </citation>
    <scope>NUCLEOTIDE SEQUENCE [LARGE SCALE GENOMIC DNA]</scope>
</reference>
<dbReference type="PANTHER" id="PTHR21725">
    <property type="entry name" value="E3 UBIQUITIN-PROTEIN LIGASE UBR4"/>
    <property type="match status" value="1"/>
</dbReference>
<dbReference type="GO" id="GO:0008270">
    <property type="term" value="F:zinc ion binding"/>
    <property type="evidence" value="ECO:0007669"/>
    <property type="project" value="UniProtKB-KW"/>
</dbReference>
<dbReference type="InterPro" id="IPR025704">
    <property type="entry name" value="E3_Ub_ligase_UBR4_C"/>
</dbReference>
<keyword evidence="1" id="KW-0863">Zinc-finger</keyword>
<evidence type="ECO:0000259" key="3">
    <source>
        <dbReference type="Pfam" id="PF13764"/>
    </source>
</evidence>
<dbReference type="KEGG" id="lgi:LOTGIDRAFT_205969"/>
<evidence type="ECO:0000256" key="1">
    <source>
        <dbReference type="PROSITE-ProRule" id="PRU01388"/>
    </source>
</evidence>
<sequence length="594" mass="67230">MVLLDRINSAFVRNNINVLKALMRLIPFLAFGEEDKMTALLNHFKPYMSFNRFDAEHTQDEEIHLDSFCVIASGIENNANGSRLKDMIIEQGIVLSCVDYILEHAPPIKTLLATDSDIWKDILSKPALAHVLKVLTGLSPGHKPTQSLIAQKCIPVLHKMEQVSSDKHIGTLAENLLDALKENEEASKKIEDVRKQTKAEKKKLAMAVRKKQLGALGMTTNEKGQVTVKSSVLKQMEDLKEETGLTCCICREGYRYQAQKVLAVYTYTKRCNLDDYENKARKTVGYSTVSHFNVIHVDCHNAAVRHARGREEWESAALQNANTKCNGLLPMWGPQVQESVFASCLARHNNYLQECTGVRDPSYPFTVHDLKLLLLRFANEKLFSEDSGGGGRQSNLHLMPYMLHMALYVINSTRLTGREEKNINNYLELTKDKWIENCWETEGPLYYPVMSMLVHSADKWLTTRTKFLERLIIAAHVRNAASVGAKTLPEGSKTLKDYSIYKPVLIFFGLINSFFLKLFKKVTVGGDGTWSNSLADYIRFNDKIVLETCDRILAIYQEEILPCESIAEFFDVMGLLEDVPNPEEHFTTLLASLP</sequence>
<dbReference type="AlphaFoldDB" id="V4AL28"/>
<dbReference type="EMBL" id="KB199651">
    <property type="protein sequence ID" value="ESP04879.1"/>
    <property type="molecule type" value="Genomic_DNA"/>
</dbReference>
<dbReference type="OMA" id="KYDESHT"/>
<feature type="region of interest" description="UBR4 E3 catalytic module" evidence="1">
    <location>
        <begin position="126"/>
        <end position="593"/>
    </location>
</feature>
<comment type="similarity">
    <text evidence="1">Belongs to the UBR4 family.</text>
</comment>
<dbReference type="InterPro" id="IPR045189">
    <property type="entry name" value="UBR4-like"/>
</dbReference>
<dbReference type="PROSITE" id="PS52043">
    <property type="entry name" value="UBR4_E3"/>
    <property type="match status" value="1"/>
</dbReference>
<dbReference type="PANTHER" id="PTHR21725:SF1">
    <property type="entry name" value="E3 UBIQUITIN-PROTEIN LIGASE UBR4"/>
    <property type="match status" value="1"/>
</dbReference>
<keyword evidence="2" id="KW-0175">Coiled coil</keyword>
<evidence type="ECO:0000313" key="4">
    <source>
        <dbReference type="EMBL" id="ESP04879.1"/>
    </source>
</evidence>